<dbReference type="EC" id="4.3.2.11" evidence="4"/>
<dbReference type="RefSeq" id="WP_232020389.1">
    <property type="nucleotide sequence ID" value="NZ_AP017928.1"/>
</dbReference>
<organism evidence="8 9">
    <name type="scientific">Methylocaldum marinum</name>
    <dbReference type="NCBI Taxonomy" id="1432792"/>
    <lineage>
        <taxon>Bacteria</taxon>
        <taxon>Pseudomonadati</taxon>
        <taxon>Pseudomonadota</taxon>
        <taxon>Gammaproteobacteria</taxon>
        <taxon>Methylococcales</taxon>
        <taxon>Methylococcaceae</taxon>
        <taxon>Methylocaldum</taxon>
    </lineage>
</organism>
<evidence type="ECO:0000313" key="8">
    <source>
        <dbReference type="EMBL" id="BBA36440.1"/>
    </source>
</evidence>
<proteinExistence type="inferred from homology"/>
<evidence type="ECO:0000256" key="1">
    <source>
        <dbReference type="ARBA" id="ARBA00023098"/>
    </source>
</evidence>
<protein>
    <recommendedName>
        <fullName evidence="5">(2E)-enoyl-[ACP] glycyltransferase</fullName>
        <ecNumber evidence="4">4.3.2.11</ecNumber>
    </recommendedName>
    <alternativeName>
        <fullName evidence="6">(2E)-unsaturated fatty acyl-[ACP] glycyltransferase</fullName>
    </alternativeName>
</protein>
<dbReference type="InterPro" id="IPR022598">
    <property type="entry name" value="FcoT_ThioEstase"/>
</dbReference>
<evidence type="ECO:0000313" key="9">
    <source>
        <dbReference type="Proteomes" id="UP000266313"/>
    </source>
</evidence>
<dbReference type="GO" id="GO:0016829">
    <property type="term" value="F:lyase activity"/>
    <property type="evidence" value="ECO:0007669"/>
    <property type="project" value="UniProtKB-KW"/>
</dbReference>
<evidence type="ECO:0000256" key="6">
    <source>
        <dbReference type="ARBA" id="ARBA00035448"/>
    </source>
</evidence>
<keyword evidence="2" id="KW-0456">Lyase</keyword>
<comment type="similarity">
    <text evidence="3">Belongs to the FcoT family.</text>
</comment>
<dbReference type="EMBL" id="AP017928">
    <property type="protein sequence ID" value="BBA36440.1"/>
    <property type="molecule type" value="Genomic_DNA"/>
</dbReference>
<evidence type="ECO:0000256" key="7">
    <source>
        <dbReference type="ARBA" id="ARBA00048742"/>
    </source>
</evidence>
<dbReference type="Proteomes" id="UP000266313">
    <property type="component" value="Chromosome"/>
</dbReference>
<evidence type="ECO:0000256" key="2">
    <source>
        <dbReference type="ARBA" id="ARBA00023239"/>
    </source>
</evidence>
<keyword evidence="1" id="KW-0443">Lipid metabolism</keyword>
<dbReference type="GO" id="GO:0006629">
    <property type="term" value="P:lipid metabolic process"/>
    <property type="evidence" value="ECO:0007669"/>
    <property type="project" value="UniProtKB-KW"/>
</dbReference>
<evidence type="ECO:0000256" key="3">
    <source>
        <dbReference type="ARBA" id="ARBA00035117"/>
    </source>
</evidence>
<gene>
    <name evidence="8" type="ORF">sS8_4510</name>
</gene>
<dbReference type="AlphaFoldDB" id="A0A250KXR7"/>
<name>A0A250KXR7_9GAMM</name>
<dbReference type="Pfam" id="PF10862">
    <property type="entry name" value="FcoT"/>
    <property type="match status" value="1"/>
</dbReference>
<dbReference type="Gene3D" id="3.10.129.30">
    <property type="entry name" value="Rv0098, thioesterase-like hot dog domain"/>
    <property type="match status" value="1"/>
</dbReference>
<dbReference type="KEGG" id="mmai:sS8_4510"/>
<evidence type="ECO:0000256" key="4">
    <source>
        <dbReference type="ARBA" id="ARBA00035127"/>
    </source>
</evidence>
<reference evidence="8 9" key="1">
    <citation type="submission" date="2016-12" db="EMBL/GenBank/DDBJ databases">
        <title>Genome sequencing of Methylocaldum marinum.</title>
        <authorList>
            <person name="Takeuchi M."/>
            <person name="Kamagata Y."/>
            <person name="Hiraoka S."/>
            <person name="Oshima K."/>
            <person name="Hattori M."/>
            <person name="Iwasaki W."/>
        </authorList>
    </citation>
    <scope>NUCLEOTIDE SEQUENCE [LARGE SCALE GENOMIC DNA]</scope>
    <source>
        <strain evidence="8 9">S8</strain>
    </source>
</reference>
<keyword evidence="9" id="KW-1185">Reference proteome</keyword>
<sequence length="179" mass="20480">MSTAEISRPLEKIRISDIDDGFLRRVLKPYRSHTCYLKRSSFHQQDNLDVRGLVMNGEFAIAESCYIDDTGHFNAVEYNICYNQIAYVHLGHCIENGFIPELSDYDTEAFFEKQLSNFLIAKLESSFQTQLNAKHFYGTFGISSIKKTSRCTFIKTYCHFYDDGNGRSKGEVTLAVLAP</sequence>
<comment type="catalytic activity">
    <reaction evidence="7">
        <text>a (3R)-3-[(carboxymethyl)amino]fatty acid + holo-[ACP] + H(+) = a (2E)-enoyl-[ACP] + glycine + H2O</text>
        <dbReference type="Rhea" id="RHEA:74923"/>
        <dbReference type="Rhea" id="RHEA-COMP:9685"/>
        <dbReference type="Rhea" id="RHEA-COMP:9925"/>
        <dbReference type="ChEBI" id="CHEBI:15377"/>
        <dbReference type="ChEBI" id="CHEBI:15378"/>
        <dbReference type="ChEBI" id="CHEBI:57305"/>
        <dbReference type="ChEBI" id="CHEBI:64479"/>
        <dbReference type="ChEBI" id="CHEBI:78784"/>
        <dbReference type="ChEBI" id="CHEBI:193080"/>
        <dbReference type="EC" id="4.3.2.11"/>
    </reaction>
    <physiologicalReaction direction="right-to-left" evidence="7">
        <dbReference type="Rhea" id="RHEA:74925"/>
    </physiologicalReaction>
</comment>
<accession>A0A250KXR7</accession>
<evidence type="ECO:0000256" key="5">
    <source>
        <dbReference type="ARBA" id="ARBA00035169"/>
    </source>
</evidence>
<dbReference type="InterPro" id="IPR043064">
    <property type="entry name" value="FcoT_ThioEstase_Rv0098-like_sf"/>
</dbReference>